<dbReference type="RefSeq" id="WP_090969953.1">
    <property type="nucleotide sequence ID" value="NZ_FOLL01000001.1"/>
</dbReference>
<dbReference type="Pfam" id="PF08281">
    <property type="entry name" value="Sigma70_r4_2"/>
    <property type="match status" value="1"/>
</dbReference>
<protein>
    <submittedName>
        <fullName evidence="7">RNA polymerase sigma factor, sigma-70 family</fullName>
    </submittedName>
</protein>
<keyword evidence="3" id="KW-0731">Sigma factor</keyword>
<dbReference type="GO" id="GO:0016987">
    <property type="term" value="F:sigma factor activity"/>
    <property type="evidence" value="ECO:0007669"/>
    <property type="project" value="UniProtKB-KW"/>
</dbReference>
<dbReference type="InterPro" id="IPR013249">
    <property type="entry name" value="RNA_pol_sigma70_r4_t2"/>
</dbReference>
<dbReference type="Pfam" id="PF04542">
    <property type="entry name" value="Sigma70_r2"/>
    <property type="match status" value="1"/>
</dbReference>
<keyword evidence="4" id="KW-0804">Transcription</keyword>
<gene>
    <name evidence="7" type="ORF">SAMN05421747_10163</name>
</gene>
<dbReference type="STRING" id="623281.SAMN05421747_10163"/>
<dbReference type="CDD" id="cd06171">
    <property type="entry name" value="Sigma70_r4"/>
    <property type="match status" value="1"/>
</dbReference>
<dbReference type="GO" id="GO:0006352">
    <property type="term" value="P:DNA-templated transcription initiation"/>
    <property type="evidence" value="ECO:0007669"/>
    <property type="project" value="InterPro"/>
</dbReference>
<reference evidence="7 8" key="1">
    <citation type="submission" date="2016-10" db="EMBL/GenBank/DDBJ databases">
        <authorList>
            <person name="de Groot N.N."/>
        </authorList>
    </citation>
    <scope>NUCLEOTIDE SEQUENCE [LARGE SCALE GENOMIC DNA]</scope>
    <source>
        <strain evidence="7 8">DSM 22900</strain>
    </source>
</reference>
<dbReference type="InterPro" id="IPR036388">
    <property type="entry name" value="WH-like_DNA-bd_sf"/>
</dbReference>
<dbReference type="Gene3D" id="1.10.10.10">
    <property type="entry name" value="Winged helix-like DNA-binding domain superfamily/Winged helix DNA-binding domain"/>
    <property type="match status" value="1"/>
</dbReference>
<dbReference type="InterPro" id="IPR014284">
    <property type="entry name" value="RNA_pol_sigma-70_dom"/>
</dbReference>
<dbReference type="SUPFAM" id="SSF88946">
    <property type="entry name" value="Sigma2 domain of RNA polymerase sigma factors"/>
    <property type="match status" value="1"/>
</dbReference>
<proteinExistence type="inferred from homology"/>
<organism evidence="7 8">
    <name type="scientific">Parapedobacter composti</name>
    <dbReference type="NCBI Taxonomy" id="623281"/>
    <lineage>
        <taxon>Bacteria</taxon>
        <taxon>Pseudomonadati</taxon>
        <taxon>Bacteroidota</taxon>
        <taxon>Sphingobacteriia</taxon>
        <taxon>Sphingobacteriales</taxon>
        <taxon>Sphingobacteriaceae</taxon>
        <taxon>Parapedobacter</taxon>
    </lineage>
</organism>
<comment type="similarity">
    <text evidence="1">Belongs to the sigma-70 factor family. ECF subfamily.</text>
</comment>
<dbReference type="EMBL" id="FOLL01000001">
    <property type="protein sequence ID" value="SFB78031.1"/>
    <property type="molecule type" value="Genomic_DNA"/>
</dbReference>
<name>A0A1I1DT03_9SPHI</name>
<dbReference type="AlphaFoldDB" id="A0A1I1DT03"/>
<evidence type="ECO:0000256" key="4">
    <source>
        <dbReference type="ARBA" id="ARBA00023163"/>
    </source>
</evidence>
<evidence type="ECO:0000256" key="3">
    <source>
        <dbReference type="ARBA" id="ARBA00023082"/>
    </source>
</evidence>
<dbReference type="NCBIfam" id="TIGR02937">
    <property type="entry name" value="sigma70-ECF"/>
    <property type="match status" value="1"/>
</dbReference>
<feature type="domain" description="RNA polymerase sigma factor 70 region 4 type 2" evidence="6">
    <location>
        <begin position="143"/>
        <end position="192"/>
    </location>
</feature>
<dbReference type="GO" id="GO:0003677">
    <property type="term" value="F:DNA binding"/>
    <property type="evidence" value="ECO:0007669"/>
    <property type="project" value="InterPro"/>
</dbReference>
<evidence type="ECO:0000259" key="6">
    <source>
        <dbReference type="Pfam" id="PF08281"/>
    </source>
</evidence>
<keyword evidence="8" id="KW-1185">Reference proteome</keyword>
<dbReference type="Proteomes" id="UP000199577">
    <property type="component" value="Unassembled WGS sequence"/>
</dbReference>
<evidence type="ECO:0000259" key="5">
    <source>
        <dbReference type="Pfam" id="PF04542"/>
    </source>
</evidence>
<dbReference type="SUPFAM" id="SSF88659">
    <property type="entry name" value="Sigma3 and sigma4 domains of RNA polymerase sigma factors"/>
    <property type="match status" value="1"/>
</dbReference>
<feature type="domain" description="RNA polymerase sigma-70 region 2" evidence="5">
    <location>
        <begin position="44"/>
        <end position="103"/>
    </location>
</feature>
<accession>A0A1I1DT03</accession>
<dbReference type="Gene3D" id="1.10.1740.10">
    <property type="match status" value="1"/>
</dbReference>
<dbReference type="InterPro" id="IPR039425">
    <property type="entry name" value="RNA_pol_sigma-70-like"/>
</dbReference>
<dbReference type="InterPro" id="IPR013325">
    <property type="entry name" value="RNA_pol_sigma_r2"/>
</dbReference>
<evidence type="ECO:0000256" key="2">
    <source>
        <dbReference type="ARBA" id="ARBA00023015"/>
    </source>
</evidence>
<keyword evidence="2" id="KW-0805">Transcription regulation</keyword>
<dbReference type="InterPro" id="IPR007627">
    <property type="entry name" value="RNA_pol_sigma70_r2"/>
</dbReference>
<sequence>MKFLNRIGQNLNTELSEESPMMDAELWELFKKGDEAAFKRIYFRNYPMLHQYARNICKDEHVSDDVIQDMFSDLWHSRRNLGVAVSIKAYLFSSLRRRILLKMKQIRRKQVLALELFTFNPDIEFSPEMVLIREEGNYFRRSIVKEALNQLSKRQKEVIYLRFYQDIPYKEVAKIMGINYQSVLNYCQKALQILRTNDALLRVVSEDAIR</sequence>
<evidence type="ECO:0000313" key="7">
    <source>
        <dbReference type="EMBL" id="SFB78031.1"/>
    </source>
</evidence>
<dbReference type="InterPro" id="IPR013324">
    <property type="entry name" value="RNA_pol_sigma_r3/r4-like"/>
</dbReference>
<dbReference type="OrthoDB" id="9150024at2"/>
<dbReference type="PANTHER" id="PTHR43133:SF46">
    <property type="entry name" value="RNA POLYMERASE SIGMA-70 FACTOR ECF SUBFAMILY"/>
    <property type="match status" value="1"/>
</dbReference>
<dbReference type="PANTHER" id="PTHR43133">
    <property type="entry name" value="RNA POLYMERASE ECF-TYPE SIGMA FACTO"/>
    <property type="match status" value="1"/>
</dbReference>
<evidence type="ECO:0000256" key="1">
    <source>
        <dbReference type="ARBA" id="ARBA00010641"/>
    </source>
</evidence>
<evidence type="ECO:0000313" key="8">
    <source>
        <dbReference type="Proteomes" id="UP000199577"/>
    </source>
</evidence>